<dbReference type="GO" id="GO:0043565">
    <property type="term" value="F:sequence-specific DNA binding"/>
    <property type="evidence" value="ECO:0007669"/>
    <property type="project" value="InterPro"/>
</dbReference>
<dbReference type="InterPro" id="IPR018060">
    <property type="entry name" value="HTH_AraC"/>
</dbReference>
<evidence type="ECO:0000256" key="1">
    <source>
        <dbReference type="ARBA" id="ARBA00023015"/>
    </source>
</evidence>
<dbReference type="Gene3D" id="1.10.10.60">
    <property type="entry name" value="Homeodomain-like"/>
    <property type="match status" value="2"/>
</dbReference>
<dbReference type="PROSITE" id="PS00041">
    <property type="entry name" value="HTH_ARAC_FAMILY_1"/>
    <property type="match status" value="1"/>
</dbReference>
<evidence type="ECO:0000313" key="5">
    <source>
        <dbReference type="EMBL" id="MBB6513597.1"/>
    </source>
</evidence>
<name>A0A841RNZ3_9BACI</name>
<organism evidence="5 6">
    <name type="scientific">Gracilibacillus halotolerans</name>
    <dbReference type="NCBI Taxonomy" id="74386"/>
    <lineage>
        <taxon>Bacteria</taxon>
        <taxon>Bacillati</taxon>
        <taxon>Bacillota</taxon>
        <taxon>Bacilli</taxon>
        <taxon>Bacillales</taxon>
        <taxon>Bacillaceae</taxon>
        <taxon>Gracilibacillus</taxon>
    </lineage>
</organism>
<accession>A0A841RNZ3</accession>
<feature type="domain" description="HTH araC/xylS-type" evidence="4">
    <location>
        <begin position="162"/>
        <end position="260"/>
    </location>
</feature>
<proteinExistence type="predicted"/>
<dbReference type="InterPro" id="IPR009057">
    <property type="entry name" value="Homeodomain-like_sf"/>
</dbReference>
<evidence type="ECO:0000256" key="3">
    <source>
        <dbReference type="ARBA" id="ARBA00023163"/>
    </source>
</evidence>
<evidence type="ECO:0000313" key="6">
    <source>
        <dbReference type="Proteomes" id="UP000572212"/>
    </source>
</evidence>
<keyword evidence="3" id="KW-0804">Transcription</keyword>
<dbReference type="PROSITE" id="PS01124">
    <property type="entry name" value="HTH_ARAC_FAMILY_2"/>
    <property type="match status" value="1"/>
</dbReference>
<dbReference type="Gene3D" id="3.20.20.80">
    <property type="entry name" value="Glycosidases"/>
    <property type="match status" value="1"/>
</dbReference>
<dbReference type="AlphaFoldDB" id="A0A841RNZ3"/>
<evidence type="ECO:0000256" key="2">
    <source>
        <dbReference type="ARBA" id="ARBA00023125"/>
    </source>
</evidence>
<dbReference type="Gene3D" id="2.60.40.1500">
    <property type="entry name" value="Glycosyl hydrolase domain, family 39"/>
    <property type="match status" value="1"/>
</dbReference>
<dbReference type="GO" id="GO:0003700">
    <property type="term" value="F:DNA-binding transcription factor activity"/>
    <property type="evidence" value="ECO:0007669"/>
    <property type="project" value="InterPro"/>
</dbReference>
<dbReference type="Proteomes" id="UP000572212">
    <property type="component" value="Unassembled WGS sequence"/>
</dbReference>
<dbReference type="SMART" id="SM00342">
    <property type="entry name" value="HTH_ARAC"/>
    <property type="match status" value="1"/>
</dbReference>
<dbReference type="Pfam" id="PF12833">
    <property type="entry name" value="HTH_18"/>
    <property type="match status" value="1"/>
</dbReference>
<comment type="caution">
    <text evidence="5">The sequence shown here is derived from an EMBL/GenBank/DDBJ whole genome shotgun (WGS) entry which is preliminary data.</text>
</comment>
<keyword evidence="1" id="KW-0805">Transcription regulation</keyword>
<dbReference type="SUPFAM" id="SSF46689">
    <property type="entry name" value="Homeodomain-like"/>
    <property type="match status" value="2"/>
</dbReference>
<reference evidence="5 6" key="1">
    <citation type="submission" date="2020-08" db="EMBL/GenBank/DDBJ databases">
        <title>Genomic Encyclopedia of Type Strains, Phase IV (KMG-IV): sequencing the most valuable type-strain genomes for metagenomic binning, comparative biology and taxonomic classification.</title>
        <authorList>
            <person name="Goeker M."/>
        </authorList>
    </citation>
    <scope>NUCLEOTIDE SEQUENCE [LARGE SCALE GENOMIC DNA]</scope>
    <source>
        <strain evidence="5 6">DSM 11805</strain>
    </source>
</reference>
<dbReference type="RefSeq" id="WP_184249067.1">
    <property type="nucleotide sequence ID" value="NZ_BAAACU010000006.1"/>
</dbReference>
<dbReference type="PANTHER" id="PTHR43280">
    <property type="entry name" value="ARAC-FAMILY TRANSCRIPTIONAL REGULATOR"/>
    <property type="match status" value="1"/>
</dbReference>
<keyword evidence="2 5" id="KW-0238">DNA-binding</keyword>
<sequence>MNEIGNYKVKTKLEKKYKSEVTMMSDLTIWFVLSGYVEMNRNGSMLSLRTGDIYIFNRGDLVSVNESKDNHTLSVKIGVSRYERPFPNFKLSLPISEVYKSEAYNYMKQCLANIYYEQLRKDKGSAYIIEGQSTRLIGLLYRYLETEKRELEHDPSYSEKIKNVVSYIDQHYDEKLTLDHLAEKFYSSKYYLARLFKKQLGTTIGNYIKEVRLLHGVKMLEETDRKVIDIALANGFPNLRSFIEAVKDKYQVTPQELRERHEKNKKITEIPIQSDEVLDLLDSFVPLHEFSNPSLHGTKTTVPINPYDTIGKFHPLNRFLKCTTIPPINRLKEINQKLRVQLVSVTNIVKKIDYVVENGEFIYNFQSLDVLLRQIIDAGMKPYIQFQSIDYFEWKKNGAGNDGMFLKLLRQLHYHIQQNFANTQDWYIEFRCFHETNNYMEVIRPLVNAISIFQGYNFLFIHLPVVPEENLSTSDSDRGVYCIDDFTKVTKMELEQVYEYLNDSHYVKEISQDMHHDQLNHALERTITIENDTHQAHYANLKHANGLLWNALNDIETAPNRLSPLSLDGANLFEYFPSELAERFSILTKDGRIKEYYYALAFLNNLYEDIVFKNENCIVTRYQENYRILAVYPEEELRQLLVKSNQYKHNKKKLHNSFIQIELQCKDLFGTYRFVKQQLSPEHIDKKAELAYFRKCKKLSSDDIEYWNGINRPVRTVETLEMKRTYTLEFQVPMFGITMIDLEKTYE</sequence>
<dbReference type="InterPro" id="IPR018062">
    <property type="entry name" value="HTH_AraC-typ_CS"/>
</dbReference>
<dbReference type="PANTHER" id="PTHR43280:SF2">
    <property type="entry name" value="HTH-TYPE TRANSCRIPTIONAL REGULATOR EXSA"/>
    <property type="match status" value="1"/>
</dbReference>
<dbReference type="EMBL" id="JACHON010000014">
    <property type="protein sequence ID" value="MBB6513597.1"/>
    <property type="molecule type" value="Genomic_DNA"/>
</dbReference>
<evidence type="ECO:0000259" key="4">
    <source>
        <dbReference type="PROSITE" id="PS01124"/>
    </source>
</evidence>
<gene>
    <name evidence="5" type="ORF">GGQ92_002411</name>
</gene>
<protein>
    <submittedName>
        <fullName evidence="5">AraC-like DNA-binding protein</fullName>
    </submittedName>
</protein>
<keyword evidence="6" id="KW-1185">Reference proteome</keyword>